<organism evidence="2 3">
    <name type="scientific">Paracoccus laeviglucosivorans</name>
    <dbReference type="NCBI Taxonomy" id="1197861"/>
    <lineage>
        <taxon>Bacteria</taxon>
        <taxon>Pseudomonadati</taxon>
        <taxon>Pseudomonadota</taxon>
        <taxon>Alphaproteobacteria</taxon>
        <taxon>Rhodobacterales</taxon>
        <taxon>Paracoccaceae</taxon>
        <taxon>Paracoccus</taxon>
    </lineage>
</organism>
<dbReference type="RefSeq" id="WP_142663940.1">
    <property type="nucleotide sequence ID" value="NZ_FXTK01000014.1"/>
</dbReference>
<protein>
    <submittedName>
        <fullName evidence="2">Predicted glycosyl transferase</fullName>
    </submittedName>
</protein>
<evidence type="ECO:0000259" key="1">
    <source>
        <dbReference type="Pfam" id="PF04101"/>
    </source>
</evidence>
<evidence type="ECO:0000313" key="2">
    <source>
        <dbReference type="EMBL" id="SMO85853.1"/>
    </source>
</evidence>
<dbReference type="Proteomes" id="UP000319014">
    <property type="component" value="Unassembled WGS sequence"/>
</dbReference>
<dbReference type="Pfam" id="PF04101">
    <property type="entry name" value="Glyco_tran_28_C"/>
    <property type="match status" value="1"/>
</dbReference>
<dbReference type="OrthoDB" id="9809594at2"/>
<keyword evidence="2" id="KW-0808">Transferase</keyword>
<accession>A0A521EPK9</accession>
<name>A0A521EPK9_9RHOB</name>
<dbReference type="EMBL" id="FXTK01000014">
    <property type="protein sequence ID" value="SMO85853.1"/>
    <property type="molecule type" value="Genomic_DNA"/>
</dbReference>
<dbReference type="PANTHER" id="PTHR21015">
    <property type="entry name" value="UDP-N-ACETYLGLUCOSAMINE--N-ACETYLMURAMYL-(PENTAPEPTIDE) PYROPHOSPHORYL-UNDECAPRENOL N-ACETYLGLUCOSAMINE TRANSFERASE 1"/>
    <property type="match status" value="1"/>
</dbReference>
<dbReference type="PANTHER" id="PTHR21015:SF22">
    <property type="entry name" value="GLYCOSYLTRANSFERASE"/>
    <property type="match status" value="1"/>
</dbReference>
<dbReference type="AlphaFoldDB" id="A0A521EPK9"/>
<keyword evidence="3" id="KW-1185">Reference proteome</keyword>
<dbReference type="Gene3D" id="3.40.50.2000">
    <property type="entry name" value="Glycogen Phosphorylase B"/>
    <property type="match status" value="1"/>
</dbReference>
<dbReference type="GO" id="GO:0016758">
    <property type="term" value="F:hexosyltransferase activity"/>
    <property type="evidence" value="ECO:0007669"/>
    <property type="project" value="InterPro"/>
</dbReference>
<dbReference type="InterPro" id="IPR007235">
    <property type="entry name" value="Glyco_trans_28_C"/>
</dbReference>
<feature type="domain" description="Glycosyl transferase family 28 C-terminal" evidence="1">
    <location>
        <begin position="259"/>
        <end position="337"/>
    </location>
</feature>
<dbReference type="SUPFAM" id="SSF53756">
    <property type="entry name" value="UDP-Glycosyltransferase/glycogen phosphorylase"/>
    <property type="match status" value="1"/>
</dbReference>
<proteinExistence type="predicted"/>
<evidence type="ECO:0000313" key="3">
    <source>
        <dbReference type="Proteomes" id="UP000319014"/>
    </source>
</evidence>
<gene>
    <name evidence="2" type="ORF">SAMN06265221_11479</name>
</gene>
<reference evidence="2 3" key="1">
    <citation type="submission" date="2017-05" db="EMBL/GenBank/DDBJ databases">
        <authorList>
            <person name="Varghese N."/>
            <person name="Submissions S."/>
        </authorList>
    </citation>
    <scope>NUCLEOTIDE SEQUENCE [LARGE SCALE GENOMIC DNA]</scope>
    <source>
        <strain evidence="2 3">DSM 100094</strain>
    </source>
</reference>
<sequence>MRDLAPPPQPFGYFVHHQGCGHAERCAALVNALPASRRVTVFCARPDILPQLPSNAQIVTLPSLFERQGDETDMDHLPTPATLHCAPLGWPGIRRAMGILAAWFADADPALIICDVSAEIAQFARICAVPHVKVLQHGDRSDPGHRAAYDGAVGLLAPFAEALAQPEWDAAMRAKTHFAGGLGLNFALPRRAEARARLGIAPDAQVALVLSGGGGDGLAVAPLGIAARTFPQWRWLTIGKIQDDWHATAGGNLCHRGWVDNPQDYLAAANLVVSSAGNTTCAQVLAAARPWIVVPEWRYFDEQVEKARALSRAGAALHLLALPASAHRWQEAVEAALAGHDPSAQARLLSPDPAKGAACWLEALAQRLWQARSLKQEA</sequence>